<dbReference type="PANTHER" id="PTHR13906">
    <property type="entry name" value="PORCUPINE"/>
    <property type="match status" value="1"/>
</dbReference>
<evidence type="ECO:0000256" key="6">
    <source>
        <dbReference type="ARBA" id="ARBA00023315"/>
    </source>
</evidence>
<feature type="transmembrane region" description="Helical" evidence="8">
    <location>
        <begin position="451"/>
        <end position="470"/>
    </location>
</feature>
<keyword evidence="6" id="KW-0012">Acyltransferase</keyword>
<dbReference type="GO" id="GO:0030258">
    <property type="term" value="P:lipid modification"/>
    <property type="evidence" value="ECO:0007669"/>
    <property type="project" value="TreeGrafter"/>
</dbReference>
<evidence type="ECO:0000256" key="3">
    <source>
        <dbReference type="ARBA" id="ARBA00022692"/>
    </source>
</evidence>
<keyword evidence="4 8" id="KW-1133">Transmembrane helix</keyword>
<evidence type="ECO:0000256" key="4">
    <source>
        <dbReference type="ARBA" id="ARBA00022989"/>
    </source>
</evidence>
<evidence type="ECO:0000256" key="8">
    <source>
        <dbReference type="SAM" id="Phobius"/>
    </source>
</evidence>
<reference evidence="9" key="2">
    <citation type="journal article" date="2017" name="Front. Cell. Infect. Microbiol.">
        <title>Analysis of the Salivary Gland Transcriptome of Unfed and Partially Fed Amblyomma sculptum Ticks and Descriptive Proteome of the Saliva.</title>
        <authorList>
            <person name="Esteves E."/>
            <person name="Maruyama S.R."/>
            <person name="Kawahara R."/>
            <person name="Fujita A."/>
            <person name="Martins L.A."/>
            <person name="Righi A.A."/>
            <person name="Costa F.B."/>
            <person name="Palmisano G."/>
            <person name="Labruna M.B."/>
            <person name="Sa-Nunes A."/>
            <person name="Ribeiro J.M.C."/>
            <person name="Fogaca A.C."/>
        </authorList>
    </citation>
    <scope>NUCLEOTIDE SEQUENCE</scope>
</reference>
<evidence type="ECO:0000256" key="7">
    <source>
        <dbReference type="SAM" id="MobiDB-lite"/>
    </source>
</evidence>
<dbReference type="Pfam" id="PF03062">
    <property type="entry name" value="MBOAT"/>
    <property type="match status" value="1"/>
</dbReference>
<dbReference type="GO" id="GO:0016746">
    <property type="term" value="F:acyltransferase activity"/>
    <property type="evidence" value="ECO:0007669"/>
    <property type="project" value="UniProtKB-KW"/>
</dbReference>
<feature type="transmembrane region" description="Helical" evidence="8">
    <location>
        <begin position="69"/>
        <end position="93"/>
    </location>
</feature>
<dbReference type="InterPro" id="IPR049941">
    <property type="entry name" value="LPLAT_7/PORCN-like"/>
</dbReference>
<feature type="transmembrane region" description="Helical" evidence="8">
    <location>
        <begin position="381"/>
        <end position="399"/>
    </location>
</feature>
<dbReference type="GO" id="GO:0016020">
    <property type="term" value="C:membrane"/>
    <property type="evidence" value="ECO:0007669"/>
    <property type="project" value="UniProtKB-SubCell"/>
</dbReference>
<feature type="transmembrane region" description="Helical" evidence="8">
    <location>
        <begin position="30"/>
        <end position="49"/>
    </location>
</feature>
<comment type="subcellular location">
    <subcellularLocation>
        <location evidence="1">Membrane</location>
        <topology evidence="1">Multi-pass membrane protein</topology>
    </subcellularLocation>
</comment>
<reference evidence="9" key="1">
    <citation type="submission" date="2016-09" db="EMBL/GenBank/DDBJ databases">
        <authorList>
            <person name="Capua I."/>
            <person name="De Benedictis P."/>
            <person name="Joannis T."/>
            <person name="Lombin L.H."/>
            <person name="Cattoli G."/>
        </authorList>
    </citation>
    <scope>NUCLEOTIDE SEQUENCE</scope>
</reference>
<evidence type="ECO:0000256" key="5">
    <source>
        <dbReference type="ARBA" id="ARBA00023136"/>
    </source>
</evidence>
<protein>
    <submittedName>
        <fullName evidence="9">Putative conserved plasma membrane protein</fullName>
    </submittedName>
</protein>
<accession>A0A1E1XLI0</accession>
<proteinExistence type="evidence at transcript level"/>
<dbReference type="EMBL" id="GFAA01003360">
    <property type="protein sequence ID" value="JAU00075.1"/>
    <property type="molecule type" value="mRNA"/>
</dbReference>
<feature type="region of interest" description="Disordered" evidence="7">
    <location>
        <begin position="479"/>
        <end position="587"/>
    </location>
</feature>
<dbReference type="PANTHER" id="PTHR13906:SF4">
    <property type="entry name" value="LYSOPHOSPHOLIPID ACYLTRANSFERASE 6"/>
    <property type="match status" value="1"/>
</dbReference>
<organism evidence="9">
    <name type="scientific">Amblyomma sculptum</name>
    <name type="common">Tick</name>
    <dbReference type="NCBI Taxonomy" id="1581419"/>
    <lineage>
        <taxon>Eukaryota</taxon>
        <taxon>Metazoa</taxon>
        <taxon>Ecdysozoa</taxon>
        <taxon>Arthropoda</taxon>
        <taxon>Chelicerata</taxon>
        <taxon>Arachnida</taxon>
        <taxon>Acari</taxon>
        <taxon>Parasitiformes</taxon>
        <taxon>Ixodida</taxon>
        <taxon>Ixodoidea</taxon>
        <taxon>Ixodidae</taxon>
        <taxon>Amblyomminae</taxon>
        <taxon>Amblyomma</taxon>
    </lineage>
</organism>
<name>A0A1E1XLI0_AMBSC</name>
<feature type="compositionally biased region" description="Basic and acidic residues" evidence="7">
    <location>
        <begin position="499"/>
        <end position="522"/>
    </location>
</feature>
<keyword evidence="5 8" id="KW-0472">Membrane</keyword>
<keyword evidence="2" id="KW-0808">Transferase</keyword>
<evidence type="ECO:0000256" key="1">
    <source>
        <dbReference type="ARBA" id="ARBA00004141"/>
    </source>
</evidence>
<dbReference type="InterPro" id="IPR004299">
    <property type="entry name" value="MBOAT_fam"/>
</dbReference>
<evidence type="ECO:0000256" key="2">
    <source>
        <dbReference type="ARBA" id="ARBA00022679"/>
    </source>
</evidence>
<feature type="transmembrane region" description="Helical" evidence="8">
    <location>
        <begin position="240"/>
        <end position="259"/>
    </location>
</feature>
<feature type="transmembrane region" description="Helical" evidence="8">
    <location>
        <begin position="419"/>
        <end position="439"/>
    </location>
</feature>
<dbReference type="AlphaFoldDB" id="A0A1E1XLI0"/>
<keyword evidence="3 8" id="KW-0812">Transmembrane</keyword>
<evidence type="ECO:0000313" key="9">
    <source>
        <dbReference type="EMBL" id="JAU00075.1"/>
    </source>
</evidence>
<sequence length="587" mass="66815">MDLKSESDFYVGCRAFAPVAAYFGLSIDKFNFLFCQIAFLLFSFPYRLLLHPSRVSPTTRHAVALSVGLVFGFFCFGYQILHLVVQATLVYIIILFASPESMHKIALVVGMAYLSAIHIMRQIYDYGGYHLDVTGPLMVATQRVTSIAFNLHDGLSEKRDIILHPEQRRQMISRLPSPLEFYSYILHYQTLMCGPLVFFNDYLDFIRGRQFLRHSVRTGLRGNPTHITEPSPNWETARKLFISFLSALSIVYLLSAYPIEIITKDEFLHKRNRLSQILYIIWATSLHRHRYYHAWILGEAICNAAGFGFNGYTSDGKARWNLISNVDIVTIETSTSLRELLIAWNKSTQTWLRTVSYERVRRHRTQLTFVLSAMWHGFYPGYYLTFGTGIFFTLGARAVRRSVRPFFQGSRRSRKLYDLLTCLATRVSVAYMVFPFLLLDFQSSIKVYRHFWFVGHVVCLLAMYVLPKVLPPSSHVVPRSTVSATATPPNEEGSPPAKDGLRKQDRPPADQKHDHGGEDHDQQQAGTETEETSTDSIFSAEPKESGSALTLLTESYVPEPPRVQEPAAFGSPQPEPHGLLVGDKKNQ</sequence>